<evidence type="ECO:0000256" key="1">
    <source>
        <dbReference type="SAM" id="Phobius"/>
    </source>
</evidence>
<feature type="transmembrane region" description="Helical" evidence="1">
    <location>
        <begin position="34"/>
        <end position="51"/>
    </location>
</feature>
<evidence type="ECO:0000313" key="3">
    <source>
        <dbReference type="EMBL" id="GGJ93783.1"/>
    </source>
</evidence>
<sequence>MDPVDLIEIGGSLLVLTAFAAAQRGRLDVRSPRYLLLNLVGSAVLAVIALAHASWGFLLLEGVWAIVSAVSLVGVLRGGGRAPGDRPH</sequence>
<keyword evidence="4" id="KW-1185">Reference proteome</keyword>
<organism evidence="3 4">
    <name type="scientific">Pilimelia anulata</name>
    <dbReference type="NCBI Taxonomy" id="53371"/>
    <lineage>
        <taxon>Bacteria</taxon>
        <taxon>Bacillati</taxon>
        <taxon>Actinomycetota</taxon>
        <taxon>Actinomycetes</taxon>
        <taxon>Micromonosporales</taxon>
        <taxon>Micromonosporaceae</taxon>
        <taxon>Pilimelia</taxon>
    </lineage>
</organism>
<dbReference type="InterPro" id="IPR058058">
    <property type="entry name" value="CBU_0592-like"/>
</dbReference>
<dbReference type="EMBL" id="BMQB01000004">
    <property type="protein sequence ID" value="GGJ93783.1"/>
    <property type="molecule type" value="Genomic_DNA"/>
</dbReference>
<protein>
    <recommendedName>
        <fullName evidence="2">CBU-0592-like domain-containing protein</fullName>
    </recommendedName>
</protein>
<reference evidence="3" key="1">
    <citation type="journal article" date="2014" name="Int. J. Syst. Evol. Microbiol.">
        <title>Complete genome sequence of Corynebacterium casei LMG S-19264T (=DSM 44701T), isolated from a smear-ripened cheese.</title>
        <authorList>
            <consortium name="US DOE Joint Genome Institute (JGI-PGF)"/>
            <person name="Walter F."/>
            <person name="Albersmeier A."/>
            <person name="Kalinowski J."/>
            <person name="Ruckert C."/>
        </authorList>
    </citation>
    <scope>NUCLEOTIDE SEQUENCE</scope>
    <source>
        <strain evidence="3">JCM 3090</strain>
    </source>
</reference>
<dbReference type="AlphaFoldDB" id="A0A8J3B4G4"/>
<evidence type="ECO:0000313" key="4">
    <source>
        <dbReference type="Proteomes" id="UP000649739"/>
    </source>
</evidence>
<dbReference type="NCBIfam" id="NF047864">
    <property type="entry name" value="CBU_0592_membra"/>
    <property type="match status" value="1"/>
</dbReference>
<gene>
    <name evidence="3" type="ORF">GCM10010123_24520</name>
</gene>
<name>A0A8J3B4G4_9ACTN</name>
<feature type="domain" description="CBU-0592-like" evidence="2">
    <location>
        <begin position="5"/>
        <end position="77"/>
    </location>
</feature>
<keyword evidence="1" id="KW-0472">Membrane</keyword>
<evidence type="ECO:0000259" key="2">
    <source>
        <dbReference type="Pfam" id="PF26604"/>
    </source>
</evidence>
<feature type="transmembrane region" description="Helical" evidence="1">
    <location>
        <begin position="6"/>
        <end position="22"/>
    </location>
</feature>
<keyword evidence="1" id="KW-0812">Transmembrane</keyword>
<keyword evidence="1" id="KW-1133">Transmembrane helix</keyword>
<accession>A0A8J3B4G4</accession>
<feature type="transmembrane region" description="Helical" evidence="1">
    <location>
        <begin position="57"/>
        <end position="76"/>
    </location>
</feature>
<proteinExistence type="predicted"/>
<dbReference type="Proteomes" id="UP000649739">
    <property type="component" value="Unassembled WGS sequence"/>
</dbReference>
<dbReference type="Pfam" id="PF26604">
    <property type="entry name" value="CBU_0592"/>
    <property type="match status" value="1"/>
</dbReference>
<reference evidence="3" key="2">
    <citation type="submission" date="2020-09" db="EMBL/GenBank/DDBJ databases">
        <authorList>
            <person name="Sun Q."/>
            <person name="Ohkuma M."/>
        </authorList>
    </citation>
    <scope>NUCLEOTIDE SEQUENCE</scope>
    <source>
        <strain evidence="3">JCM 3090</strain>
    </source>
</reference>
<comment type="caution">
    <text evidence="3">The sequence shown here is derived from an EMBL/GenBank/DDBJ whole genome shotgun (WGS) entry which is preliminary data.</text>
</comment>
<dbReference type="RefSeq" id="WP_189170205.1">
    <property type="nucleotide sequence ID" value="NZ_BMQB01000004.1"/>
</dbReference>